<proteinExistence type="predicted"/>
<dbReference type="GeneID" id="9226718"/>
<dbReference type="HOGENOM" id="CLU_1250382_0_0_1"/>
<dbReference type="OrthoDB" id="10579700at2759"/>
<protein>
    <submittedName>
        <fullName evidence="1">Uncharacterized protein</fullName>
    </submittedName>
</protein>
<name>C5FDW9_ARTOC</name>
<dbReference type="AlphaFoldDB" id="C5FDW9"/>
<dbReference type="VEuPathDB" id="FungiDB:MCYG_00891"/>
<dbReference type="Proteomes" id="UP000002035">
    <property type="component" value="Unassembled WGS sequence"/>
</dbReference>
<dbReference type="RefSeq" id="XP_002850787.1">
    <property type="nucleotide sequence ID" value="XM_002850741.1"/>
</dbReference>
<accession>C5FDW9</accession>
<dbReference type="EMBL" id="DS995701">
    <property type="protein sequence ID" value="EEQ28003.1"/>
    <property type="molecule type" value="Genomic_DNA"/>
</dbReference>
<dbReference type="eggNOG" id="ENOG502RQ6K">
    <property type="taxonomic scope" value="Eukaryota"/>
</dbReference>
<evidence type="ECO:0000313" key="2">
    <source>
        <dbReference type="Proteomes" id="UP000002035"/>
    </source>
</evidence>
<evidence type="ECO:0000313" key="1">
    <source>
        <dbReference type="EMBL" id="EEQ28003.1"/>
    </source>
</evidence>
<keyword evidence="2" id="KW-1185">Reference proteome</keyword>
<reference evidence="2" key="1">
    <citation type="journal article" date="2012" name="MBio">
        <title>Comparative genome analysis of Trichophyton rubrum and related dermatophytes reveals candidate genes involved in infection.</title>
        <authorList>
            <person name="Martinez D.A."/>
            <person name="Oliver B.G."/>
            <person name="Graeser Y."/>
            <person name="Goldberg J.M."/>
            <person name="Li W."/>
            <person name="Martinez-Rossi N.M."/>
            <person name="Monod M."/>
            <person name="Shelest E."/>
            <person name="Barton R.C."/>
            <person name="Birch E."/>
            <person name="Brakhage A.A."/>
            <person name="Chen Z."/>
            <person name="Gurr S.J."/>
            <person name="Heiman D."/>
            <person name="Heitman J."/>
            <person name="Kosti I."/>
            <person name="Rossi A."/>
            <person name="Saif S."/>
            <person name="Samalova M."/>
            <person name="Saunders C.W."/>
            <person name="Shea T."/>
            <person name="Summerbell R.C."/>
            <person name="Xu J."/>
            <person name="Young S."/>
            <person name="Zeng Q."/>
            <person name="Birren B.W."/>
            <person name="Cuomo C.A."/>
            <person name="White T.C."/>
        </authorList>
    </citation>
    <scope>NUCLEOTIDE SEQUENCE [LARGE SCALE GENOMIC DNA]</scope>
    <source>
        <strain evidence="2">ATCC MYA-4605 / CBS 113480</strain>
    </source>
</reference>
<sequence>MDRIQTKLQSKAINPKRLKLHPIPTPNDRSIGSGLAFLAEWQILTKIYVSAPYKSNLNSFRRAKHEEEERDKQIADQFKQLQKQINQPFEENAQLRDHNIAKQAELETTLCVRANLGIGNLLIDMARKLLAKEPQGSASTKLKEQIDGSTTRIQQLATTITDQRLVEAGVPTKYRKELNRLPSWVVKRNESAHDLAYDLAAVLSHPTMQDLYEQWAAAFPFVYGKTISQLIEEKKTNDHHWVGND</sequence>
<organism evidence="1 2">
    <name type="scientific">Arthroderma otae (strain ATCC MYA-4605 / CBS 113480)</name>
    <name type="common">Microsporum canis</name>
    <dbReference type="NCBI Taxonomy" id="554155"/>
    <lineage>
        <taxon>Eukaryota</taxon>
        <taxon>Fungi</taxon>
        <taxon>Dikarya</taxon>
        <taxon>Ascomycota</taxon>
        <taxon>Pezizomycotina</taxon>
        <taxon>Eurotiomycetes</taxon>
        <taxon>Eurotiomycetidae</taxon>
        <taxon>Onygenales</taxon>
        <taxon>Arthrodermataceae</taxon>
        <taxon>Microsporum</taxon>
    </lineage>
</organism>
<gene>
    <name evidence="1" type="ORF">MCYG_00891</name>
</gene>